<evidence type="ECO:0000256" key="1">
    <source>
        <dbReference type="SAM" id="SignalP"/>
    </source>
</evidence>
<dbReference type="PROSITE" id="PS51318">
    <property type="entry name" value="TAT"/>
    <property type="match status" value="1"/>
</dbReference>
<proteinExistence type="predicted"/>
<accession>A0ABY2ZA65</accession>
<keyword evidence="1" id="KW-0732">Signal</keyword>
<gene>
    <name evidence="2" type="ORF">FJW00_08950</name>
</gene>
<dbReference type="InterPro" id="IPR027056">
    <property type="entry name" value="Gluconate_2DH_su3"/>
</dbReference>
<protein>
    <submittedName>
        <fullName evidence="2">Gluconate 2-dehydrogenase subunit 3 family protein</fullName>
    </submittedName>
</protein>
<organism evidence="2 3">
    <name type="scientific">Pantoea anthophila</name>
    <dbReference type="NCBI Taxonomy" id="470931"/>
    <lineage>
        <taxon>Bacteria</taxon>
        <taxon>Pseudomonadati</taxon>
        <taxon>Pseudomonadota</taxon>
        <taxon>Gammaproteobacteria</taxon>
        <taxon>Enterobacterales</taxon>
        <taxon>Erwiniaceae</taxon>
        <taxon>Pantoea</taxon>
    </lineage>
</organism>
<feature type="signal peptide" evidence="1">
    <location>
        <begin position="1"/>
        <end position="33"/>
    </location>
</feature>
<sequence length="234" mass="26133">MKSSRRSFLRKTFSLIPIAAVAGTTAVSAVASAKEKGETFHYVPVFFNNDEWRFILAATDLLIPEDEFGPGAVSEGVPVYIDRQMELPYGHGYLWYMSPPFQESIPEMGYQTNLVPRDIYRRGIASLNKYCRDNFQHNFADLARDKQETILHDLDAGKLSLDALSGKLFFSQLLQNTKEGYLADPVHGGNQTMASWKLIGFPGARADFIQVMENPDKPYPLGPVSISGKYGALK</sequence>
<dbReference type="Proteomes" id="UP000316142">
    <property type="component" value="Unassembled WGS sequence"/>
</dbReference>
<feature type="chain" id="PRO_5045699828" evidence="1">
    <location>
        <begin position="34"/>
        <end position="234"/>
    </location>
</feature>
<reference evidence="2 3" key="1">
    <citation type="submission" date="2019-06" db="EMBL/GenBank/DDBJ databases">
        <title>Taxogenomics and systematics of the genus Pantoea.</title>
        <authorList>
            <person name="Tambong J.T."/>
        </authorList>
    </citation>
    <scope>NUCLEOTIDE SEQUENCE [LARGE SCALE GENOMIC DNA]</scope>
    <source>
        <strain evidence="2 3">LMG 2558</strain>
    </source>
</reference>
<name>A0ABY2ZA65_9GAMM</name>
<dbReference type="RefSeq" id="WP_140923660.1">
    <property type="nucleotide sequence ID" value="NZ_CP122311.1"/>
</dbReference>
<comment type="caution">
    <text evidence="2">The sequence shown here is derived from an EMBL/GenBank/DDBJ whole genome shotgun (WGS) entry which is preliminary data.</text>
</comment>
<keyword evidence="3" id="KW-1185">Reference proteome</keyword>
<dbReference type="EMBL" id="VHIZ01000037">
    <property type="protein sequence ID" value="TPV29060.1"/>
    <property type="molecule type" value="Genomic_DNA"/>
</dbReference>
<evidence type="ECO:0000313" key="2">
    <source>
        <dbReference type="EMBL" id="TPV29060.1"/>
    </source>
</evidence>
<evidence type="ECO:0000313" key="3">
    <source>
        <dbReference type="Proteomes" id="UP000316142"/>
    </source>
</evidence>
<dbReference type="Pfam" id="PF13618">
    <property type="entry name" value="Gluconate_2-dh3"/>
    <property type="match status" value="1"/>
</dbReference>
<dbReference type="InterPro" id="IPR006311">
    <property type="entry name" value="TAT_signal"/>
</dbReference>